<dbReference type="InterPro" id="IPR058548">
    <property type="entry name" value="MlaB-like_STAS"/>
</dbReference>
<dbReference type="InterPro" id="IPR036513">
    <property type="entry name" value="STAS_dom_sf"/>
</dbReference>
<gene>
    <name evidence="1" type="ORF">DENOEST_0699</name>
</gene>
<dbReference type="InterPro" id="IPR002645">
    <property type="entry name" value="STAS_dom"/>
</dbReference>
<evidence type="ECO:0000313" key="2">
    <source>
        <dbReference type="Proteomes" id="UP000515733"/>
    </source>
</evidence>
<name>A0A6S6YJE9_9PROT</name>
<dbReference type="RefSeq" id="WP_145769986.1">
    <property type="nucleotide sequence ID" value="NZ_LR778301.1"/>
</dbReference>
<dbReference type="EMBL" id="LR778301">
    <property type="protein sequence ID" value="CAB1367864.1"/>
    <property type="molecule type" value="Genomic_DNA"/>
</dbReference>
<dbReference type="KEGG" id="doe:DENOEST_0699"/>
<dbReference type="Proteomes" id="UP000515733">
    <property type="component" value="Chromosome"/>
</dbReference>
<keyword evidence="2" id="KW-1185">Reference proteome</keyword>
<protein>
    <submittedName>
        <fullName evidence="1">Uncharacterized protein</fullName>
    </submittedName>
</protein>
<dbReference type="CDD" id="cd07043">
    <property type="entry name" value="STAS_anti-anti-sigma_factors"/>
    <property type="match status" value="1"/>
</dbReference>
<proteinExistence type="predicted"/>
<dbReference type="Pfam" id="PF13466">
    <property type="entry name" value="STAS_2"/>
    <property type="match status" value="1"/>
</dbReference>
<dbReference type="OrthoDB" id="8563468at2"/>
<reference evidence="1 2" key="1">
    <citation type="submission" date="2020-03" db="EMBL/GenBank/DDBJ databases">
        <authorList>
            <consortium name="Genoscope - CEA"/>
            <person name="William W."/>
        </authorList>
    </citation>
    <scope>NUCLEOTIDE SEQUENCE [LARGE SCALE GENOMIC DNA]</scope>
    <source>
        <strain evidence="2">DSM 16959</strain>
    </source>
</reference>
<sequence length="93" mass="9970">MIRAADDRLLVDGAMTLPRASALLAEGLEALTRDSAVFDLAAVSEVDSSSIAVVFGWMREARRLGKNLRIVNPPQDMLSLATVYGVSELLPLA</sequence>
<dbReference type="AlphaFoldDB" id="A0A6S6YJE9"/>
<accession>A0A6S6YJE9</accession>
<dbReference type="PROSITE" id="PS50801">
    <property type="entry name" value="STAS"/>
    <property type="match status" value="1"/>
</dbReference>
<organism evidence="1 2">
    <name type="scientific">Denitratisoma oestradiolicum</name>
    <dbReference type="NCBI Taxonomy" id="311182"/>
    <lineage>
        <taxon>Bacteria</taxon>
        <taxon>Pseudomonadati</taxon>
        <taxon>Pseudomonadota</taxon>
        <taxon>Betaproteobacteria</taxon>
        <taxon>Nitrosomonadales</taxon>
        <taxon>Sterolibacteriaceae</taxon>
        <taxon>Denitratisoma</taxon>
    </lineage>
</organism>
<dbReference type="SUPFAM" id="SSF52091">
    <property type="entry name" value="SpoIIaa-like"/>
    <property type="match status" value="1"/>
</dbReference>
<dbReference type="Gene3D" id="3.30.750.24">
    <property type="entry name" value="STAS domain"/>
    <property type="match status" value="1"/>
</dbReference>
<evidence type="ECO:0000313" key="1">
    <source>
        <dbReference type="EMBL" id="CAB1367864.1"/>
    </source>
</evidence>